<accession>A0A0K9PQE8</accession>
<feature type="region of interest" description="Disordered" evidence="1">
    <location>
        <begin position="433"/>
        <end position="465"/>
    </location>
</feature>
<dbReference type="PROSITE" id="PS50053">
    <property type="entry name" value="UBIQUITIN_2"/>
    <property type="match status" value="1"/>
</dbReference>
<feature type="region of interest" description="Disordered" evidence="1">
    <location>
        <begin position="514"/>
        <end position="599"/>
    </location>
</feature>
<dbReference type="GO" id="GO:0036503">
    <property type="term" value="P:ERAD pathway"/>
    <property type="evidence" value="ECO:0000318"/>
    <property type="project" value="GO_Central"/>
</dbReference>
<dbReference type="SUPFAM" id="SSF54236">
    <property type="entry name" value="Ubiquitin-like"/>
    <property type="match status" value="1"/>
</dbReference>
<dbReference type="Pfam" id="PF00240">
    <property type="entry name" value="ubiquitin"/>
    <property type="match status" value="1"/>
</dbReference>
<dbReference type="FunFam" id="3.10.20.90:FF:000154">
    <property type="entry name" value="Large proline-rich protein BAG6"/>
    <property type="match status" value="1"/>
</dbReference>
<keyword evidence="4" id="KW-1185">Reference proteome</keyword>
<evidence type="ECO:0000259" key="2">
    <source>
        <dbReference type="PROSITE" id="PS50053"/>
    </source>
</evidence>
<feature type="compositionally biased region" description="Polar residues" evidence="1">
    <location>
        <begin position="632"/>
        <end position="656"/>
    </location>
</feature>
<name>A0A0K9PQE8_ZOSMR</name>
<dbReference type="AlphaFoldDB" id="A0A0K9PQE8"/>
<dbReference type="Proteomes" id="UP000036987">
    <property type="component" value="Unassembled WGS sequence"/>
</dbReference>
<dbReference type="PANTHER" id="PTHR15204:SF0">
    <property type="entry name" value="LARGE PROLINE-RICH PROTEIN BAG6"/>
    <property type="match status" value="1"/>
</dbReference>
<feature type="region of interest" description="Disordered" evidence="1">
    <location>
        <begin position="1"/>
        <end position="20"/>
    </location>
</feature>
<feature type="region of interest" description="Disordered" evidence="1">
    <location>
        <begin position="632"/>
        <end position="689"/>
    </location>
</feature>
<dbReference type="PANTHER" id="PTHR15204">
    <property type="entry name" value="LARGE PROLINE-RICH PROTEIN BAG6"/>
    <property type="match status" value="1"/>
</dbReference>
<feature type="region of interest" description="Disordered" evidence="1">
    <location>
        <begin position="101"/>
        <end position="122"/>
    </location>
</feature>
<protein>
    <recommendedName>
        <fullName evidence="2">Ubiquitin-like domain-containing protein</fullName>
    </recommendedName>
</protein>
<feature type="compositionally biased region" description="Low complexity" evidence="1">
    <location>
        <begin position="101"/>
        <end position="112"/>
    </location>
</feature>
<feature type="compositionally biased region" description="Low complexity" evidence="1">
    <location>
        <begin position="564"/>
        <end position="582"/>
    </location>
</feature>
<organism evidence="3 4">
    <name type="scientific">Zostera marina</name>
    <name type="common">Eelgrass</name>
    <dbReference type="NCBI Taxonomy" id="29655"/>
    <lineage>
        <taxon>Eukaryota</taxon>
        <taxon>Viridiplantae</taxon>
        <taxon>Streptophyta</taxon>
        <taxon>Embryophyta</taxon>
        <taxon>Tracheophyta</taxon>
        <taxon>Spermatophyta</taxon>
        <taxon>Magnoliopsida</taxon>
        <taxon>Liliopsida</taxon>
        <taxon>Zosteraceae</taxon>
        <taxon>Zostera</taxon>
    </lineage>
</organism>
<dbReference type="InterPro" id="IPR000626">
    <property type="entry name" value="Ubiquitin-like_dom"/>
</dbReference>
<evidence type="ECO:0000313" key="4">
    <source>
        <dbReference type="Proteomes" id="UP000036987"/>
    </source>
</evidence>
<feature type="compositionally biased region" description="Polar residues" evidence="1">
    <location>
        <begin position="113"/>
        <end position="122"/>
    </location>
</feature>
<feature type="domain" description="Ubiquitin-like" evidence="2">
    <location>
        <begin position="24"/>
        <end position="97"/>
    </location>
</feature>
<dbReference type="CDD" id="cd17039">
    <property type="entry name" value="Ubl_ubiquitin_like"/>
    <property type="match status" value="1"/>
</dbReference>
<dbReference type="InterPro" id="IPR029071">
    <property type="entry name" value="Ubiquitin-like_domsf"/>
</dbReference>
<feature type="compositionally biased region" description="Basic and acidic residues" evidence="1">
    <location>
        <begin position="669"/>
        <end position="679"/>
    </location>
</feature>
<dbReference type="GO" id="GO:0051787">
    <property type="term" value="F:misfolded protein binding"/>
    <property type="evidence" value="ECO:0000318"/>
    <property type="project" value="GO_Central"/>
</dbReference>
<dbReference type="STRING" id="29655.A0A0K9PQE8"/>
<feature type="compositionally biased region" description="Low complexity" evidence="1">
    <location>
        <begin position="529"/>
        <end position="547"/>
    </location>
</feature>
<evidence type="ECO:0000256" key="1">
    <source>
        <dbReference type="SAM" id="MobiDB-lite"/>
    </source>
</evidence>
<dbReference type="OMA" id="RIVPIRT"/>
<evidence type="ECO:0000313" key="3">
    <source>
        <dbReference type="EMBL" id="KMZ71169.1"/>
    </source>
</evidence>
<gene>
    <name evidence="3" type="ORF">ZOSMA_186G00190</name>
</gene>
<feature type="compositionally biased region" description="Basic residues" evidence="1">
    <location>
        <begin position="680"/>
        <end position="689"/>
    </location>
</feature>
<comment type="caution">
    <text evidence="3">The sequence shown here is derived from an EMBL/GenBank/DDBJ whole genome shotgun (WGS) entry which is preliminary data.</text>
</comment>
<dbReference type="OrthoDB" id="267397at2759"/>
<reference evidence="4" key="1">
    <citation type="journal article" date="2016" name="Nature">
        <title>The genome of the seagrass Zostera marina reveals angiosperm adaptation to the sea.</title>
        <authorList>
            <person name="Olsen J.L."/>
            <person name="Rouze P."/>
            <person name="Verhelst B."/>
            <person name="Lin Y.-C."/>
            <person name="Bayer T."/>
            <person name="Collen J."/>
            <person name="Dattolo E."/>
            <person name="De Paoli E."/>
            <person name="Dittami S."/>
            <person name="Maumus F."/>
            <person name="Michel G."/>
            <person name="Kersting A."/>
            <person name="Lauritano C."/>
            <person name="Lohaus R."/>
            <person name="Toepel M."/>
            <person name="Tonon T."/>
            <person name="Vanneste K."/>
            <person name="Amirebrahimi M."/>
            <person name="Brakel J."/>
            <person name="Bostroem C."/>
            <person name="Chovatia M."/>
            <person name="Grimwood J."/>
            <person name="Jenkins J.W."/>
            <person name="Jueterbock A."/>
            <person name="Mraz A."/>
            <person name="Stam W.T."/>
            <person name="Tice H."/>
            <person name="Bornberg-Bauer E."/>
            <person name="Green P.J."/>
            <person name="Pearson G.A."/>
            <person name="Procaccini G."/>
            <person name="Duarte C.M."/>
            <person name="Schmutz J."/>
            <person name="Reusch T.B.H."/>
            <person name="Van de Peer Y."/>
        </authorList>
    </citation>
    <scope>NUCLEOTIDE SEQUENCE [LARGE SCALE GENOMIC DNA]</scope>
    <source>
        <strain evidence="4">cv. Finnish</strain>
    </source>
</reference>
<sequence>MGSNGASEKTLPGNGKLESPETTVEIKIKTLDSQTYTLRVNKCVPVPALKEQIASVTGVLSEQQRLICQGRVLKDDQLLSAYHVEDGHTLHLVVSQPVITSSLSSPRLPRSPNDLNISDNSPGSIGGHSFTFRTVSLADHANTAPPGLSRLLSTVISSFGGDSISPASVREQGIESRNRTFEDGPPSDHQTQTEQIVTRAGIQPSHDGNIRVANVSPIENQTPTVIPDALTTLNQYICRMRHDFNANGRSLASNFQAGNTNNSYTSNASGNNSTIPRQGLPTPALLAEVIVLTRQLLMENAGQCLSELATQLQEQERMTNLQARANLQTNAMMSGVLFQNLGSLLLELGRTIMTLRMGQTSTEAVINAGPAIFISASSPNPIMVQAGPNASSVSMRTNQQGSLPGIGFGSGHHSRNIDIRIRQGNLVPVAATSLTSDQSNRQQQPSLDQLRPSSVNAPSTHESSVQVVPMRTVVAVPAAGANGTPFDSYRSSFGLYYSLIARVSQLNQLGTLHTENHPETRNVNSTLEPSLSLAPPSLAQPPGSSGQNRSDEVVDSSGALIHESVNNMSSSSNLSQILSPSNWRRQEELERGSNPQSTIQTAISIGEDFAEESMDGIFFSRLVRQLLPLISSDSSAEPTSNTNVDPTSNPSSSMPTDTEMLINSAEESSSSRDRRDPSHNKRSKRRKVQ</sequence>
<proteinExistence type="predicted"/>
<dbReference type="Gene3D" id="3.10.20.90">
    <property type="entry name" value="Phosphatidylinositol 3-kinase Catalytic Subunit, Chain A, domain 1"/>
    <property type="match status" value="1"/>
</dbReference>
<dbReference type="GO" id="GO:0071818">
    <property type="term" value="C:BAT3 complex"/>
    <property type="evidence" value="ECO:0000318"/>
    <property type="project" value="GO_Central"/>
</dbReference>
<dbReference type="EMBL" id="LFYR01000685">
    <property type="protein sequence ID" value="KMZ71169.1"/>
    <property type="molecule type" value="Genomic_DNA"/>
</dbReference>
<dbReference type="GO" id="GO:0031593">
    <property type="term" value="F:polyubiquitin modification-dependent protein binding"/>
    <property type="evidence" value="ECO:0000318"/>
    <property type="project" value="GO_Central"/>
</dbReference>
<dbReference type="SMART" id="SM00213">
    <property type="entry name" value="UBQ"/>
    <property type="match status" value="1"/>
</dbReference>